<dbReference type="Gene3D" id="1.20.1280.50">
    <property type="match status" value="1"/>
</dbReference>
<dbReference type="Gene3D" id="3.80.10.10">
    <property type="entry name" value="Ribonuclease Inhibitor"/>
    <property type="match status" value="1"/>
</dbReference>
<dbReference type="SMART" id="SM00367">
    <property type="entry name" value="LRR_CC"/>
    <property type="match status" value="3"/>
</dbReference>
<dbReference type="FunFam" id="1.20.1280.50:FF:000037">
    <property type="entry name" value="F-box protein SKIP19"/>
    <property type="match status" value="1"/>
</dbReference>
<dbReference type="PANTHER" id="PTHR38926">
    <property type="entry name" value="F-BOX DOMAIN CONTAINING PROTEIN, EXPRESSED"/>
    <property type="match status" value="1"/>
</dbReference>
<dbReference type="InterPro" id="IPR006553">
    <property type="entry name" value="Leu-rich_rpt_Cys-con_subtyp"/>
</dbReference>
<reference evidence="2" key="1">
    <citation type="submission" date="2020-05" db="EMBL/GenBank/DDBJ databases">
        <title>WGS assembly of Panicum virgatum.</title>
        <authorList>
            <person name="Lovell J.T."/>
            <person name="Jenkins J."/>
            <person name="Shu S."/>
            <person name="Juenger T.E."/>
            <person name="Schmutz J."/>
        </authorList>
    </citation>
    <scope>NUCLEOTIDE SEQUENCE</scope>
    <source>
        <strain evidence="2">AP13</strain>
    </source>
</reference>
<keyword evidence="3" id="KW-1185">Reference proteome</keyword>
<dbReference type="SUPFAM" id="SSF52047">
    <property type="entry name" value="RNI-like"/>
    <property type="match status" value="1"/>
</dbReference>
<organism evidence="2 3">
    <name type="scientific">Panicum virgatum</name>
    <name type="common">Blackwell switchgrass</name>
    <dbReference type="NCBI Taxonomy" id="38727"/>
    <lineage>
        <taxon>Eukaryota</taxon>
        <taxon>Viridiplantae</taxon>
        <taxon>Streptophyta</taxon>
        <taxon>Embryophyta</taxon>
        <taxon>Tracheophyta</taxon>
        <taxon>Spermatophyta</taxon>
        <taxon>Magnoliopsida</taxon>
        <taxon>Liliopsida</taxon>
        <taxon>Poales</taxon>
        <taxon>Poaceae</taxon>
        <taxon>PACMAD clade</taxon>
        <taxon>Panicoideae</taxon>
        <taxon>Panicodae</taxon>
        <taxon>Paniceae</taxon>
        <taxon>Panicinae</taxon>
        <taxon>Panicum</taxon>
        <taxon>Panicum sect. Hiantes</taxon>
    </lineage>
</organism>
<dbReference type="SUPFAM" id="SSF81383">
    <property type="entry name" value="F-box domain"/>
    <property type="match status" value="1"/>
</dbReference>
<dbReference type="EMBL" id="CM029048">
    <property type="protein sequence ID" value="KAG2579107.1"/>
    <property type="molecule type" value="Genomic_DNA"/>
</dbReference>
<feature type="domain" description="F-box" evidence="1">
    <location>
        <begin position="32"/>
        <end position="77"/>
    </location>
</feature>
<dbReference type="InterPro" id="IPR032675">
    <property type="entry name" value="LRR_dom_sf"/>
</dbReference>
<sequence>MASPVHDRRCVEGIVAPPTGTGGDPPVPARDWSVLPLDALASIFVKLGAIKILMGPGLVCRSWLQAAMLPELWRSVDMAWHRAVDAERVDVLRAMAKVAVDRSGGRLEVFKGRRFVTDELLHYIGERSPALKTVGLFSCRGVSNQGFAQLIARCPLLEDLHLAFCHRIGGRDVYEAIGRACPRLKRFRLGTRMIESLLASCSDRPGEALGVAAMHELRTLALVGSAVTNDELASVLDGCPRLESLDLRDCFNIVADDALRARCAGIKSLVLPPLRREVDDEDEHETYSYRASDFGFATDCEM</sequence>
<accession>A0A8T0R0G3</accession>
<evidence type="ECO:0000313" key="2">
    <source>
        <dbReference type="EMBL" id="KAG2579107.1"/>
    </source>
</evidence>
<dbReference type="InterPro" id="IPR036047">
    <property type="entry name" value="F-box-like_dom_sf"/>
</dbReference>
<protein>
    <recommendedName>
        <fullName evidence="1">F-box domain-containing protein</fullName>
    </recommendedName>
</protein>
<evidence type="ECO:0000313" key="3">
    <source>
        <dbReference type="Proteomes" id="UP000823388"/>
    </source>
</evidence>
<dbReference type="Proteomes" id="UP000823388">
    <property type="component" value="Chromosome 6N"/>
</dbReference>
<proteinExistence type="predicted"/>
<evidence type="ECO:0000259" key="1">
    <source>
        <dbReference type="Pfam" id="PF12937"/>
    </source>
</evidence>
<gene>
    <name evidence="2" type="ORF">PVAP13_6NG216200</name>
</gene>
<dbReference type="InterPro" id="IPR001810">
    <property type="entry name" value="F-box_dom"/>
</dbReference>
<comment type="caution">
    <text evidence="2">The sequence shown here is derived from an EMBL/GenBank/DDBJ whole genome shotgun (WGS) entry which is preliminary data.</text>
</comment>
<dbReference type="PANTHER" id="PTHR38926:SF71">
    <property type="entry name" value="OS08G0194350 PROTEIN"/>
    <property type="match status" value="1"/>
</dbReference>
<dbReference type="AlphaFoldDB" id="A0A8T0R0G3"/>
<name>A0A8T0R0G3_PANVG</name>
<dbReference type="Pfam" id="PF12937">
    <property type="entry name" value="F-box-like"/>
    <property type="match status" value="1"/>
</dbReference>